<evidence type="ECO:0000259" key="7">
    <source>
        <dbReference type="PROSITE" id="PS50011"/>
    </source>
</evidence>
<dbReference type="PROSITE" id="PS50011">
    <property type="entry name" value="PROTEIN_KINASE_DOM"/>
    <property type="match status" value="1"/>
</dbReference>
<dbReference type="InterPro" id="IPR000719">
    <property type="entry name" value="Prot_kinase_dom"/>
</dbReference>
<evidence type="ECO:0000256" key="5">
    <source>
        <dbReference type="PROSITE-ProRule" id="PRU10141"/>
    </source>
</evidence>
<dbReference type="AlphaFoldDB" id="A0A5C6DFJ3"/>
<name>A0A5C6DFJ3_9BACT</name>
<keyword evidence="3 8" id="KW-0418">Kinase</keyword>
<accession>A0A5C6DFJ3</accession>
<keyword evidence="6" id="KW-1133">Transmembrane helix</keyword>
<dbReference type="PANTHER" id="PTHR43289:SF6">
    <property type="entry name" value="SERINE_THREONINE-PROTEIN KINASE NEKL-3"/>
    <property type="match status" value="1"/>
</dbReference>
<dbReference type="Pfam" id="PF00069">
    <property type="entry name" value="Pkinase"/>
    <property type="match status" value="1"/>
</dbReference>
<sequence>MALERNEADLFAAVLDVTESERPEFLQQACGDDLELRARLDRYLRAHQADNGPLDASPADITSVMNDLIADCRVGSRVGPYKLLEQIGTGGMGVVFMAEQREPVKRTVALKIIKPGMDTQQVIARFEAERQALALMNHPNIAKVLDVGTTDSGLPYFAMELVKGIPVTDYCDEHRLDTRQRLELFVQICRAVQHAHLKGVIHRDLKPSNVLVELHDVHPVPKVIDFGVAKAAHQSLTDRSLHTGFSQMIGTPAYMSPEQAQLSGLDVDTRSDVYSLGVILYELLTGETPFDRETLRQAGFDEMRRMIREDEPPRPSHKISTLVAENATTVATRRMTDRRGLKAAVRNELDWIVMKALEKDRTRRYESASAVAVDVRRYLDGDAVQACPPSKLYRLKKTVYRHRTITLAFSIAMLGMLAGLAYASVAAVYAKDAQALAELERARAESNLTIALAALDELYIPGGVFAGEEPSADRQRQIKRGIAFYEAFAKNNSSQNATHWEAGKAYYRVGQLFSILHDELTAEQYMLKALEHFEHLESVQPTEIIWRLNRIVVLENLGWRYNYQHRMEEAVAYQQRAVRLAEELQRQYPADDLILAAVARTKKSLAFCWNDPQKAEQMLNDALAFYTSGRKIESRLIQTADPRYLSFYEGEGDPEDETALACASIYIGIGHHHVGSQQLLLAVTDYQKAKEILRELMKKSPESASLGNRILLAFTRLSTVHEQLGNNVEATNELEAAAELFETLHSQNPQSIDLAQKSIWTANSAGQKLIQLHELDRGRVLLERALNESSQLPSLDENALPTIQLNLGHAYQQLDRTSEAIELFRAAYSQRLLVNGWNGPALALTFEASRSLSRALYLAGQYAESLEVIQQEIDELRENPDQFSPSETQHALLRYASTLLDVGKHEEYMVVIREAIENFRDKRFVEDMKEERAILFPNVLANYARQLLKADQVSEAITCLEECVAQRQVHAAEHWSLFDATSMLGEGYHRQAKIEEARVALTEGFEGMLARRASIPPERFARLVDGAMRLKQFHESIGELDQAEHWQAKIEALQVSDKSE</sequence>
<evidence type="ECO:0000313" key="9">
    <source>
        <dbReference type="Proteomes" id="UP000319143"/>
    </source>
</evidence>
<keyword evidence="6" id="KW-0472">Membrane</keyword>
<proteinExistence type="predicted"/>
<gene>
    <name evidence="8" type="primary">pknB_27</name>
    <name evidence="8" type="ORF">Poly41_48960</name>
</gene>
<evidence type="ECO:0000313" key="8">
    <source>
        <dbReference type="EMBL" id="TWU33896.1"/>
    </source>
</evidence>
<dbReference type="EC" id="2.7.11.1" evidence="8"/>
<dbReference type="Pfam" id="PF13181">
    <property type="entry name" value="TPR_8"/>
    <property type="match status" value="1"/>
</dbReference>
<dbReference type="RefSeq" id="WP_146529338.1">
    <property type="nucleotide sequence ID" value="NZ_SJPV01000009.1"/>
</dbReference>
<comment type="caution">
    <text evidence="8">The sequence shown here is derived from an EMBL/GenBank/DDBJ whole genome shotgun (WGS) entry which is preliminary data.</text>
</comment>
<protein>
    <submittedName>
        <fullName evidence="8">Serine/threonine-protein kinase PknB</fullName>
        <ecNumber evidence="8">2.7.11.1</ecNumber>
    </submittedName>
</protein>
<dbReference type="Gene3D" id="1.10.510.10">
    <property type="entry name" value="Transferase(Phosphotransferase) domain 1"/>
    <property type="match status" value="1"/>
</dbReference>
<feature type="domain" description="Protein kinase" evidence="7">
    <location>
        <begin position="81"/>
        <end position="379"/>
    </location>
</feature>
<dbReference type="Gene3D" id="3.30.200.20">
    <property type="entry name" value="Phosphorylase Kinase, domain 1"/>
    <property type="match status" value="1"/>
</dbReference>
<keyword evidence="2 5" id="KW-0547">Nucleotide-binding</keyword>
<dbReference type="PROSITE" id="PS00107">
    <property type="entry name" value="PROTEIN_KINASE_ATP"/>
    <property type="match status" value="1"/>
</dbReference>
<evidence type="ECO:0000256" key="3">
    <source>
        <dbReference type="ARBA" id="ARBA00022777"/>
    </source>
</evidence>
<dbReference type="InterPro" id="IPR008271">
    <property type="entry name" value="Ser/Thr_kinase_AS"/>
</dbReference>
<dbReference type="InterPro" id="IPR011009">
    <property type="entry name" value="Kinase-like_dom_sf"/>
</dbReference>
<dbReference type="Gene3D" id="1.25.40.10">
    <property type="entry name" value="Tetratricopeptide repeat domain"/>
    <property type="match status" value="2"/>
</dbReference>
<evidence type="ECO:0000256" key="1">
    <source>
        <dbReference type="ARBA" id="ARBA00022679"/>
    </source>
</evidence>
<dbReference type="SMART" id="SM00028">
    <property type="entry name" value="TPR"/>
    <property type="match status" value="7"/>
</dbReference>
<dbReference type="GO" id="GO:0005524">
    <property type="term" value="F:ATP binding"/>
    <property type="evidence" value="ECO:0007669"/>
    <property type="project" value="UniProtKB-UniRule"/>
</dbReference>
<dbReference type="EMBL" id="SJPV01000009">
    <property type="protein sequence ID" value="TWU33896.1"/>
    <property type="molecule type" value="Genomic_DNA"/>
</dbReference>
<dbReference type="GO" id="GO:0004674">
    <property type="term" value="F:protein serine/threonine kinase activity"/>
    <property type="evidence" value="ECO:0007669"/>
    <property type="project" value="UniProtKB-EC"/>
</dbReference>
<keyword evidence="4 5" id="KW-0067">ATP-binding</keyword>
<dbReference type="CDD" id="cd14014">
    <property type="entry name" value="STKc_PknB_like"/>
    <property type="match status" value="1"/>
</dbReference>
<dbReference type="OrthoDB" id="258731at2"/>
<dbReference type="SUPFAM" id="SSF56112">
    <property type="entry name" value="Protein kinase-like (PK-like)"/>
    <property type="match status" value="1"/>
</dbReference>
<organism evidence="8 9">
    <name type="scientific">Novipirellula artificiosorum</name>
    <dbReference type="NCBI Taxonomy" id="2528016"/>
    <lineage>
        <taxon>Bacteria</taxon>
        <taxon>Pseudomonadati</taxon>
        <taxon>Planctomycetota</taxon>
        <taxon>Planctomycetia</taxon>
        <taxon>Pirellulales</taxon>
        <taxon>Pirellulaceae</taxon>
        <taxon>Novipirellula</taxon>
    </lineage>
</organism>
<evidence type="ECO:0000256" key="2">
    <source>
        <dbReference type="ARBA" id="ARBA00022741"/>
    </source>
</evidence>
<keyword evidence="1 8" id="KW-0808">Transferase</keyword>
<reference evidence="8 9" key="1">
    <citation type="submission" date="2019-02" db="EMBL/GenBank/DDBJ databases">
        <title>Deep-cultivation of Planctomycetes and their phenomic and genomic characterization uncovers novel biology.</title>
        <authorList>
            <person name="Wiegand S."/>
            <person name="Jogler M."/>
            <person name="Boedeker C."/>
            <person name="Pinto D."/>
            <person name="Vollmers J."/>
            <person name="Rivas-Marin E."/>
            <person name="Kohn T."/>
            <person name="Peeters S.H."/>
            <person name="Heuer A."/>
            <person name="Rast P."/>
            <person name="Oberbeckmann S."/>
            <person name="Bunk B."/>
            <person name="Jeske O."/>
            <person name="Meyerdierks A."/>
            <person name="Storesund J.E."/>
            <person name="Kallscheuer N."/>
            <person name="Luecker S."/>
            <person name="Lage O.M."/>
            <person name="Pohl T."/>
            <person name="Merkel B.J."/>
            <person name="Hornburger P."/>
            <person name="Mueller R.-W."/>
            <person name="Bruemmer F."/>
            <person name="Labrenz M."/>
            <person name="Spormann A.M."/>
            <person name="Op Den Camp H."/>
            <person name="Overmann J."/>
            <person name="Amann R."/>
            <person name="Jetten M.S.M."/>
            <person name="Mascher T."/>
            <person name="Medema M.H."/>
            <person name="Devos D.P."/>
            <person name="Kaster A.-K."/>
            <person name="Ovreas L."/>
            <person name="Rohde M."/>
            <person name="Galperin M.Y."/>
            <person name="Jogler C."/>
        </authorList>
    </citation>
    <scope>NUCLEOTIDE SEQUENCE [LARGE SCALE GENOMIC DNA]</scope>
    <source>
        <strain evidence="8 9">Poly41</strain>
    </source>
</reference>
<feature type="transmembrane region" description="Helical" evidence="6">
    <location>
        <begin position="404"/>
        <end position="430"/>
    </location>
</feature>
<feature type="binding site" evidence="5">
    <location>
        <position position="111"/>
    </location>
    <ligand>
        <name>ATP</name>
        <dbReference type="ChEBI" id="CHEBI:30616"/>
    </ligand>
</feature>
<dbReference type="PROSITE" id="PS00108">
    <property type="entry name" value="PROTEIN_KINASE_ST"/>
    <property type="match status" value="1"/>
</dbReference>
<dbReference type="SMART" id="SM00220">
    <property type="entry name" value="S_TKc"/>
    <property type="match status" value="1"/>
</dbReference>
<dbReference type="InterPro" id="IPR011990">
    <property type="entry name" value="TPR-like_helical_dom_sf"/>
</dbReference>
<dbReference type="PANTHER" id="PTHR43289">
    <property type="entry name" value="MITOGEN-ACTIVATED PROTEIN KINASE KINASE KINASE 20-RELATED"/>
    <property type="match status" value="1"/>
</dbReference>
<evidence type="ECO:0000256" key="4">
    <source>
        <dbReference type="ARBA" id="ARBA00022840"/>
    </source>
</evidence>
<keyword evidence="6" id="KW-0812">Transmembrane</keyword>
<evidence type="ECO:0000256" key="6">
    <source>
        <dbReference type="SAM" id="Phobius"/>
    </source>
</evidence>
<keyword evidence="9" id="KW-1185">Reference proteome</keyword>
<dbReference type="InterPro" id="IPR017441">
    <property type="entry name" value="Protein_kinase_ATP_BS"/>
</dbReference>
<dbReference type="Proteomes" id="UP000319143">
    <property type="component" value="Unassembled WGS sequence"/>
</dbReference>
<dbReference type="SUPFAM" id="SSF48452">
    <property type="entry name" value="TPR-like"/>
    <property type="match status" value="2"/>
</dbReference>
<dbReference type="InterPro" id="IPR019734">
    <property type="entry name" value="TPR_rpt"/>
</dbReference>